<gene>
    <name evidence="2" type="ORF">SAMN02927921_02293</name>
</gene>
<dbReference type="AlphaFoldDB" id="A0A1K1Q5K6"/>
<dbReference type="STRING" id="1150368.SAMN02927921_02293"/>
<feature type="domain" description="Divergent 4Fe-4S mono-cluster" evidence="1">
    <location>
        <begin position="7"/>
        <end position="69"/>
    </location>
</feature>
<keyword evidence="3" id="KW-1185">Reference proteome</keyword>
<evidence type="ECO:0000259" key="1">
    <source>
        <dbReference type="Pfam" id="PF06902"/>
    </source>
</evidence>
<accession>A0A1K1Q5K6</accession>
<dbReference type="RefSeq" id="WP_072317500.1">
    <property type="nucleotide sequence ID" value="NZ_FPJE01000011.1"/>
</dbReference>
<dbReference type="Proteomes" id="UP000182248">
    <property type="component" value="Unassembled WGS sequence"/>
</dbReference>
<dbReference type="SUPFAM" id="SSF54862">
    <property type="entry name" value="4Fe-4S ferredoxins"/>
    <property type="match status" value="1"/>
</dbReference>
<reference evidence="2 3" key="1">
    <citation type="submission" date="2016-11" db="EMBL/GenBank/DDBJ databases">
        <authorList>
            <person name="Jaros S."/>
            <person name="Januszkiewicz K."/>
            <person name="Wedrychowicz H."/>
        </authorList>
    </citation>
    <scope>NUCLEOTIDE SEQUENCE [LARGE SCALE GENOMIC DNA]</scope>
    <source>
        <strain evidence="2 3">CGMCC 1.12145</strain>
    </source>
</reference>
<dbReference type="InterPro" id="IPR010693">
    <property type="entry name" value="Divergent_4Fe-4S_mono-cluster"/>
</dbReference>
<name>A0A1K1Q5K6_9FLAO</name>
<evidence type="ECO:0000313" key="2">
    <source>
        <dbReference type="EMBL" id="SFW55175.1"/>
    </source>
</evidence>
<organism evidence="2 3">
    <name type="scientific">Sinomicrobium oceani</name>
    <dbReference type="NCBI Taxonomy" id="1150368"/>
    <lineage>
        <taxon>Bacteria</taxon>
        <taxon>Pseudomonadati</taxon>
        <taxon>Bacteroidota</taxon>
        <taxon>Flavobacteriia</taxon>
        <taxon>Flavobacteriales</taxon>
        <taxon>Flavobacteriaceae</taxon>
        <taxon>Sinomicrobium</taxon>
    </lineage>
</organism>
<dbReference type="Pfam" id="PF06902">
    <property type="entry name" value="Fer4_19"/>
    <property type="match status" value="1"/>
</dbReference>
<protein>
    <submittedName>
        <fullName evidence="2">Uncharacterized Fe-S cluster protein YjdI</fullName>
    </submittedName>
</protein>
<evidence type="ECO:0000313" key="3">
    <source>
        <dbReference type="Proteomes" id="UP000182248"/>
    </source>
</evidence>
<dbReference type="Gene3D" id="3.30.70.20">
    <property type="match status" value="1"/>
</dbReference>
<sequence length="70" mass="8003">METVKEYQKEDLTVLWNPKKCIHAGVCVKTLPKVYDPKAKPWITPEHASKEAIKHQIDHCPSGALSYRES</sequence>
<dbReference type="EMBL" id="FPJE01000011">
    <property type="protein sequence ID" value="SFW55175.1"/>
    <property type="molecule type" value="Genomic_DNA"/>
</dbReference>
<proteinExistence type="predicted"/>
<dbReference type="OrthoDB" id="9795032at2"/>